<protein>
    <submittedName>
        <fullName evidence="4">Heavy metal transport/detoxification protein</fullName>
    </submittedName>
</protein>
<dbReference type="GO" id="GO:0046872">
    <property type="term" value="F:metal ion binding"/>
    <property type="evidence" value="ECO:0007669"/>
    <property type="project" value="UniProtKB-KW"/>
</dbReference>
<feature type="transmembrane region" description="Helical" evidence="2">
    <location>
        <begin position="193"/>
        <end position="213"/>
    </location>
</feature>
<keyword evidence="5" id="KW-1185">Reference proteome</keyword>
<dbReference type="EMBL" id="LAJX01000205">
    <property type="protein sequence ID" value="KJV05576.1"/>
    <property type="molecule type" value="Genomic_DNA"/>
</dbReference>
<evidence type="ECO:0000313" key="4">
    <source>
        <dbReference type="EMBL" id="KJV05576.1"/>
    </source>
</evidence>
<name>A0A0F3IFR2_9GAMM</name>
<dbReference type="PROSITE" id="PS01047">
    <property type="entry name" value="HMA_1"/>
    <property type="match status" value="1"/>
</dbReference>
<keyword evidence="1" id="KW-0479">Metal-binding</keyword>
<feature type="transmembrane region" description="Helical" evidence="2">
    <location>
        <begin position="273"/>
        <end position="291"/>
    </location>
</feature>
<keyword evidence="2" id="KW-0812">Transmembrane</keyword>
<dbReference type="PATRIC" id="fig|1632867.3.peg.2386"/>
<evidence type="ECO:0000313" key="5">
    <source>
        <dbReference type="Proteomes" id="UP000033684"/>
    </source>
</evidence>
<dbReference type="Proteomes" id="UP000033684">
    <property type="component" value="Unassembled WGS sequence"/>
</dbReference>
<feature type="transmembrane region" description="Helical" evidence="2">
    <location>
        <begin position="119"/>
        <end position="143"/>
    </location>
</feature>
<feature type="transmembrane region" description="Helical" evidence="2">
    <location>
        <begin position="303"/>
        <end position="323"/>
    </location>
</feature>
<dbReference type="InterPro" id="IPR036163">
    <property type="entry name" value="HMA_dom_sf"/>
</dbReference>
<feature type="domain" description="HMA" evidence="3">
    <location>
        <begin position="4"/>
        <end position="70"/>
    </location>
</feature>
<dbReference type="PROSITE" id="PS50846">
    <property type="entry name" value="HMA_2"/>
    <property type="match status" value="1"/>
</dbReference>
<gene>
    <name evidence="4" type="ORF">VZ94_17240</name>
</gene>
<keyword evidence="2" id="KW-0472">Membrane</keyword>
<reference evidence="4 5" key="2">
    <citation type="journal article" date="2016" name="Microb. Ecol.">
        <title>Genome Characteristics of a Novel Type I Methanotroph (Sn10-6) Isolated from a Flooded Indian Rice Field.</title>
        <authorList>
            <person name="Rahalkar M.C."/>
            <person name="Pandit P.S."/>
            <person name="Dhakephalkar P.K."/>
            <person name="Pore S."/>
            <person name="Arora P."/>
            <person name="Kapse N."/>
        </authorList>
    </citation>
    <scope>NUCLEOTIDE SEQUENCE [LARGE SCALE GENOMIC DNA]</scope>
    <source>
        <strain evidence="4 5">Sn10-6</strain>
    </source>
</reference>
<organism evidence="4 5">
    <name type="scientific">Methylocucumis oryzae</name>
    <dbReference type="NCBI Taxonomy" id="1632867"/>
    <lineage>
        <taxon>Bacteria</taxon>
        <taxon>Pseudomonadati</taxon>
        <taxon>Pseudomonadota</taxon>
        <taxon>Gammaproteobacteria</taxon>
        <taxon>Methylococcales</taxon>
        <taxon>Methylococcaceae</taxon>
        <taxon>Methylocucumis</taxon>
    </lineage>
</organism>
<dbReference type="CDD" id="cd00371">
    <property type="entry name" value="HMA"/>
    <property type="match status" value="1"/>
</dbReference>
<dbReference type="InterPro" id="IPR017969">
    <property type="entry name" value="Heavy-metal-associated_CS"/>
</dbReference>
<reference evidence="5" key="1">
    <citation type="submission" date="2015-03" db="EMBL/GenBank/DDBJ databases">
        <title>Draft genome sequence of a novel methanotroph (Sn10-6) isolated from flooded ricefield rhizosphere in India.</title>
        <authorList>
            <person name="Pandit P.S."/>
            <person name="Pore S.D."/>
            <person name="Arora P."/>
            <person name="Kapse N.G."/>
            <person name="Dhakephalkar P.K."/>
            <person name="Rahalkar M.C."/>
        </authorList>
    </citation>
    <scope>NUCLEOTIDE SEQUENCE [LARGE SCALE GENOMIC DNA]</scope>
    <source>
        <strain evidence="5">Sn10-6</strain>
    </source>
</reference>
<feature type="transmembrane region" description="Helical" evidence="2">
    <location>
        <begin position="239"/>
        <end position="261"/>
    </location>
</feature>
<sequence length="343" mass="37144">MAMRNLHLTVEHMVCRGCEQTIIESVSALPGVLTVTADYIKQEVWLKFDDSVIDLADISKVIEAKGYSIIKHRSRLIDVVTKSLVFLLLLGIVAGIALWGKAQMPGIMTAVDANMTDTMVLLVGFLTGFHCIGMCGGFVVAYTDTRQTRLRQLLAHLYYGFGKTLSYAFFGAVFGFVGAVIAITPLMRGSVQILAGAFLILYGLKMLNVFSLLRRLTLRLPRNTNQQVTGLVKKHKSPLATGLLTGLLLGCGPLQAMYVLAAGTADPLQGAKSLFLFSLGTLGPLLGFGVFASAIPITWMRQLVKVSGLLVLIMGGMMMSHGLNRISSQHKVGSTSMMQSFDH</sequence>
<dbReference type="Gene3D" id="3.30.70.100">
    <property type="match status" value="1"/>
</dbReference>
<dbReference type="Pfam" id="PF13386">
    <property type="entry name" value="DsbD_2"/>
    <property type="match status" value="1"/>
</dbReference>
<dbReference type="RefSeq" id="WP_045780167.1">
    <property type="nucleotide sequence ID" value="NZ_LAJX01000205.1"/>
</dbReference>
<dbReference type="PANTHER" id="PTHR42208">
    <property type="entry name" value="HEAVY METAL TRANSPORTER-RELATED"/>
    <property type="match status" value="1"/>
</dbReference>
<proteinExistence type="predicted"/>
<dbReference type="AlphaFoldDB" id="A0A0F3IFR2"/>
<dbReference type="InterPro" id="IPR006121">
    <property type="entry name" value="HMA_dom"/>
</dbReference>
<evidence type="ECO:0000259" key="3">
    <source>
        <dbReference type="PROSITE" id="PS50846"/>
    </source>
</evidence>
<evidence type="ECO:0000256" key="1">
    <source>
        <dbReference type="ARBA" id="ARBA00022723"/>
    </source>
</evidence>
<dbReference type="SUPFAM" id="SSF55008">
    <property type="entry name" value="HMA, heavy metal-associated domain"/>
    <property type="match status" value="1"/>
</dbReference>
<dbReference type="InterPro" id="IPR039447">
    <property type="entry name" value="UreH-like_TM_dom"/>
</dbReference>
<dbReference type="Pfam" id="PF00403">
    <property type="entry name" value="HMA"/>
    <property type="match status" value="1"/>
</dbReference>
<feature type="transmembrane region" description="Helical" evidence="2">
    <location>
        <begin position="79"/>
        <end position="99"/>
    </location>
</feature>
<feature type="transmembrane region" description="Helical" evidence="2">
    <location>
        <begin position="164"/>
        <end position="187"/>
    </location>
</feature>
<evidence type="ECO:0000256" key="2">
    <source>
        <dbReference type="SAM" id="Phobius"/>
    </source>
</evidence>
<comment type="caution">
    <text evidence="4">The sequence shown here is derived from an EMBL/GenBank/DDBJ whole genome shotgun (WGS) entry which is preliminary data.</text>
</comment>
<accession>A0A0F3IFR2</accession>
<dbReference type="PANTHER" id="PTHR42208:SF1">
    <property type="entry name" value="HEAVY METAL TRANSPORTER"/>
    <property type="match status" value="1"/>
</dbReference>
<dbReference type="OrthoDB" id="5574095at2"/>
<keyword evidence="2" id="KW-1133">Transmembrane helix</keyword>